<dbReference type="Pfam" id="PF00535">
    <property type="entry name" value="Glycos_transf_2"/>
    <property type="match status" value="1"/>
</dbReference>
<dbReference type="InterPro" id="IPR029044">
    <property type="entry name" value="Nucleotide-diphossugar_trans"/>
</dbReference>
<dbReference type="PANTHER" id="PTHR48090">
    <property type="entry name" value="UNDECAPRENYL-PHOSPHATE 4-DEOXY-4-FORMAMIDO-L-ARABINOSE TRANSFERASE-RELATED"/>
    <property type="match status" value="1"/>
</dbReference>
<evidence type="ECO:0000256" key="7">
    <source>
        <dbReference type="ARBA" id="ARBA00023136"/>
    </source>
</evidence>
<evidence type="ECO:0000256" key="8">
    <source>
        <dbReference type="SAM" id="Phobius"/>
    </source>
</evidence>
<dbReference type="eggNOG" id="COG1215">
    <property type="taxonomic scope" value="Bacteria"/>
</dbReference>
<proteinExistence type="predicted"/>
<dbReference type="CDD" id="cd04179">
    <property type="entry name" value="DPM_DPG-synthase_like"/>
    <property type="match status" value="1"/>
</dbReference>
<organism evidence="10">
    <name type="scientific">Vecturithrix granuli</name>
    <dbReference type="NCBI Taxonomy" id="1499967"/>
    <lineage>
        <taxon>Bacteria</taxon>
        <taxon>Candidatus Moduliflexota</taxon>
        <taxon>Candidatus Vecturitrichia</taxon>
        <taxon>Candidatus Vecturitrichales</taxon>
        <taxon>Candidatus Vecturitrichaceae</taxon>
        <taxon>Candidatus Vecturithrix</taxon>
    </lineage>
</organism>
<keyword evidence="4 8" id="KW-0812">Transmembrane</keyword>
<keyword evidence="3 10" id="KW-0808">Transferase</keyword>
<feature type="domain" description="Glycosyltransferase 2-like" evidence="9">
    <location>
        <begin position="4"/>
        <end position="172"/>
    </location>
</feature>
<dbReference type="STRING" id="1499967.U27_04807"/>
<keyword evidence="1" id="KW-1003">Cell membrane</keyword>
<evidence type="ECO:0000256" key="2">
    <source>
        <dbReference type="ARBA" id="ARBA00022676"/>
    </source>
</evidence>
<dbReference type="Gene3D" id="3.90.550.10">
    <property type="entry name" value="Spore Coat Polysaccharide Biosynthesis Protein SpsA, Chain A"/>
    <property type="match status" value="1"/>
</dbReference>
<accession>A0A081BZT5</accession>
<dbReference type="InterPro" id="IPR001173">
    <property type="entry name" value="Glyco_trans_2-like"/>
</dbReference>
<name>A0A081BZT5_VECG1</name>
<evidence type="ECO:0000259" key="9">
    <source>
        <dbReference type="Pfam" id="PF00535"/>
    </source>
</evidence>
<keyword evidence="7 8" id="KW-0472">Membrane</keyword>
<dbReference type="GO" id="GO:0016757">
    <property type="term" value="F:glycosyltransferase activity"/>
    <property type="evidence" value="ECO:0007669"/>
    <property type="project" value="UniProtKB-KW"/>
</dbReference>
<sequence>MELSIVSPMYNEEGNIESTVREIRRVLADYDKSWELILVNDGSTDDTLTVAQRLTEQYENVSVYSYPVNRGRGYALRTGFAHARGRFLVTIESDLSWNAEAILDMLKKFEEDRAIDIVLASPYMPGGRTENMPWKRLAISKLGNKILGLAMPQKFYMVTQMFRAYRREVLDALELEADSKEIHLEILSKALAAGFRAVEIPAVLKWRASSVSTFRFRATSISRLLFSFYEKPALLFAFIGVCLGLIGFIIGVYILLLWQQHTLNPVRPLMTLLLLFLLGGIQLAAFGFIGTQIAALKKEMIKIQRENRLMEKFVRGQQKDANFRS</sequence>
<dbReference type="GO" id="GO:0009103">
    <property type="term" value="P:lipopolysaccharide biosynthetic process"/>
    <property type="evidence" value="ECO:0007669"/>
    <property type="project" value="UniProtKB-KW"/>
</dbReference>
<gene>
    <name evidence="10" type="ORF">U27_04807</name>
</gene>
<dbReference type="InterPro" id="IPR050256">
    <property type="entry name" value="Glycosyltransferase_2"/>
</dbReference>
<evidence type="ECO:0000256" key="1">
    <source>
        <dbReference type="ARBA" id="ARBA00022475"/>
    </source>
</evidence>
<dbReference type="PANTHER" id="PTHR48090:SF3">
    <property type="entry name" value="UNDECAPRENYL-PHOSPHATE 4-DEOXY-4-FORMAMIDO-L-ARABINOSE TRANSFERASE"/>
    <property type="match status" value="1"/>
</dbReference>
<dbReference type="Proteomes" id="UP000030661">
    <property type="component" value="Unassembled WGS sequence"/>
</dbReference>
<dbReference type="GO" id="GO:0005886">
    <property type="term" value="C:plasma membrane"/>
    <property type="evidence" value="ECO:0007669"/>
    <property type="project" value="TreeGrafter"/>
</dbReference>
<dbReference type="EMBL" id="DF820466">
    <property type="protein sequence ID" value="GAK57840.1"/>
    <property type="molecule type" value="Genomic_DNA"/>
</dbReference>
<protein>
    <submittedName>
        <fullName evidence="10">Glycosyl transferase family 2</fullName>
    </submittedName>
</protein>
<evidence type="ECO:0000256" key="5">
    <source>
        <dbReference type="ARBA" id="ARBA00022985"/>
    </source>
</evidence>
<dbReference type="AlphaFoldDB" id="A0A081BZT5"/>
<evidence type="ECO:0000313" key="10">
    <source>
        <dbReference type="EMBL" id="GAK57840.1"/>
    </source>
</evidence>
<reference evidence="10" key="1">
    <citation type="journal article" date="2015" name="PeerJ">
        <title>First genomic representation of candidate bacterial phylum KSB3 points to enhanced environmental sensing as a trigger of wastewater bulking.</title>
        <authorList>
            <person name="Sekiguchi Y."/>
            <person name="Ohashi A."/>
            <person name="Parks D.H."/>
            <person name="Yamauchi T."/>
            <person name="Tyson G.W."/>
            <person name="Hugenholtz P."/>
        </authorList>
    </citation>
    <scope>NUCLEOTIDE SEQUENCE [LARGE SCALE GENOMIC DNA]</scope>
</reference>
<feature type="transmembrane region" description="Helical" evidence="8">
    <location>
        <begin position="270"/>
        <end position="296"/>
    </location>
</feature>
<evidence type="ECO:0000313" key="11">
    <source>
        <dbReference type="Proteomes" id="UP000030661"/>
    </source>
</evidence>
<dbReference type="HOGENOM" id="CLU_033536_0_1_0"/>
<keyword evidence="6 8" id="KW-1133">Transmembrane helix</keyword>
<keyword evidence="11" id="KW-1185">Reference proteome</keyword>
<feature type="transmembrane region" description="Helical" evidence="8">
    <location>
        <begin position="233"/>
        <end position="258"/>
    </location>
</feature>
<evidence type="ECO:0000256" key="4">
    <source>
        <dbReference type="ARBA" id="ARBA00022692"/>
    </source>
</evidence>
<evidence type="ECO:0000256" key="3">
    <source>
        <dbReference type="ARBA" id="ARBA00022679"/>
    </source>
</evidence>
<keyword evidence="2" id="KW-0328">Glycosyltransferase</keyword>
<evidence type="ECO:0000256" key="6">
    <source>
        <dbReference type="ARBA" id="ARBA00022989"/>
    </source>
</evidence>
<keyword evidence="5" id="KW-0448">Lipopolysaccharide biosynthesis</keyword>
<dbReference type="SUPFAM" id="SSF53448">
    <property type="entry name" value="Nucleotide-diphospho-sugar transferases"/>
    <property type="match status" value="1"/>
</dbReference>